<gene>
    <name evidence="3" type="ORF">FHS31_001970</name>
</gene>
<dbReference type="SMART" id="SM00850">
    <property type="entry name" value="LytTR"/>
    <property type="match status" value="1"/>
</dbReference>
<evidence type="ECO:0000313" key="4">
    <source>
        <dbReference type="Proteomes" id="UP000727456"/>
    </source>
</evidence>
<keyword evidence="1" id="KW-0812">Transmembrane</keyword>
<dbReference type="EMBL" id="JAAOZC010000004">
    <property type="protein sequence ID" value="NIJ08353.1"/>
    <property type="molecule type" value="Genomic_DNA"/>
</dbReference>
<feature type="transmembrane region" description="Helical" evidence="1">
    <location>
        <begin position="69"/>
        <end position="95"/>
    </location>
</feature>
<keyword evidence="1" id="KW-0472">Membrane</keyword>
<dbReference type="Gene3D" id="2.40.50.1020">
    <property type="entry name" value="LytTr DNA-binding domain"/>
    <property type="match status" value="1"/>
</dbReference>
<dbReference type="Pfam" id="PF04397">
    <property type="entry name" value="LytTR"/>
    <property type="match status" value="1"/>
</dbReference>
<sequence>MTARIRDIIAELFLMTALGLVMGLIGPMGSFAMPLLPRTLNWIALSLLGYACFRPVIAAGQVLTEQTGLPYGIALVLACAIAAIPTAAIVCWLGAGFQIDRVSLAGMTKVYPYVLIVGGIATAVQLLAFRHRTAAPAATPEPVAAPAIVEAPPPRPAFLDRLPPHLGSDLLALENEDHYVRAHTAQGSTLILMRLRDAVAELEGIEGARVHRSWWVARAAVAEVVRRDRATALRLVNKLDVPVARSELPGLRANGWL</sequence>
<reference evidence="3 4" key="1">
    <citation type="submission" date="2020-03" db="EMBL/GenBank/DDBJ databases">
        <title>Genomic Encyclopedia of Type Strains, Phase III (KMG-III): the genomes of soil and plant-associated and newly described type strains.</title>
        <authorList>
            <person name="Whitman W."/>
        </authorList>
    </citation>
    <scope>NUCLEOTIDE SEQUENCE [LARGE SCALE GENOMIC DNA]</scope>
    <source>
        <strain evidence="3 4">CECT 8804</strain>
    </source>
</reference>
<keyword evidence="4" id="KW-1185">Reference proteome</keyword>
<dbReference type="PROSITE" id="PS50930">
    <property type="entry name" value="HTH_LYTTR"/>
    <property type="match status" value="1"/>
</dbReference>
<evidence type="ECO:0000259" key="2">
    <source>
        <dbReference type="PROSITE" id="PS50930"/>
    </source>
</evidence>
<organism evidence="3 4">
    <name type="scientific">Sphingomonas vulcanisoli</name>
    <dbReference type="NCBI Taxonomy" id="1658060"/>
    <lineage>
        <taxon>Bacteria</taxon>
        <taxon>Pseudomonadati</taxon>
        <taxon>Pseudomonadota</taxon>
        <taxon>Alphaproteobacteria</taxon>
        <taxon>Sphingomonadales</taxon>
        <taxon>Sphingomonadaceae</taxon>
        <taxon>Sphingomonas</taxon>
    </lineage>
</organism>
<name>A0ABX0TS62_9SPHN</name>
<feature type="transmembrane region" description="Helical" evidence="1">
    <location>
        <begin position="110"/>
        <end position="129"/>
    </location>
</feature>
<dbReference type="InterPro" id="IPR007492">
    <property type="entry name" value="LytTR_DNA-bd_dom"/>
</dbReference>
<feature type="transmembrane region" description="Helical" evidence="1">
    <location>
        <begin position="39"/>
        <end position="57"/>
    </location>
</feature>
<proteinExistence type="predicted"/>
<accession>A0ABX0TS62</accession>
<evidence type="ECO:0000313" key="3">
    <source>
        <dbReference type="EMBL" id="NIJ08353.1"/>
    </source>
</evidence>
<keyword evidence="1" id="KW-1133">Transmembrane helix</keyword>
<comment type="caution">
    <text evidence="3">The sequence shown here is derived from an EMBL/GenBank/DDBJ whole genome shotgun (WGS) entry which is preliminary data.</text>
</comment>
<feature type="domain" description="HTH LytTR-type" evidence="2">
    <location>
        <begin position="168"/>
        <end position="257"/>
    </location>
</feature>
<dbReference type="RefSeq" id="WP_167073188.1">
    <property type="nucleotide sequence ID" value="NZ_JAAOZC010000004.1"/>
</dbReference>
<dbReference type="Proteomes" id="UP000727456">
    <property type="component" value="Unassembled WGS sequence"/>
</dbReference>
<evidence type="ECO:0000256" key="1">
    <source>
        <dbReference type="SAM" id="Phobius"/>
    </source>
</evidence>
<protein>
    <recommendedName>
        <fullName evidence="2">HTH LytTR-type domain-containing protein</fullName>
    </recommendedName>
</protein>
<feature type="transmembrane region" description="Helical" evidence="1">
    <location>
        <begin position="12"/>
        <end position="33"/>
    </location>
</feature>